<feature type="domain" description="Glycoside hydrolase GH146 substrate-binding" evidence="3">
    <location>
        <begin position="655"/>
        <end position="789"/>
    </location>
</feature>
<dbReference type="Proteomes" id="UP000008461">
    <property type="component" value="Chromosome"/>
</dbReference>
<dbReference type="Pfam" id="PF20620">
    <property type="entry name" value="DUF6805"/>
    <property type="match status" value="1"/>
</dbReference>
<evidence type="ECO:0000259" key="2">
    <source>
        <dbReference type="Pfam" id="PF07944"/>
    </source>
</evidence>
<evidence type="ECO:0008006" key="7">
    <source>
        <dbReference type="Google" id="ProtNLM"/>
    </source>
</evidence>
<name>F4KU07_HALH1</name>
<keyword evidence="1" id="KW-0732">Signal</keyword>
<sequence>MKKTTPFLAFIICLLGLNPNVFSQSYVPDAREPKAKIKPVVPLQAYAFPLEDLRLLPGSAFYNAMEKDAAYLLKIESDRLLHRFYANAGLPTKAPVYGGWESEGLSGHTLGHYLSACALMYAGSKDEKYLERVNYLVQELARCQVARKTGYVGAIPKEDSIFAQVARGDIRSSGFDLNGGWSPWYTIHKVMAGLADAYLYTNNDQALQVLRGMSDWTASVVDKLNDPQRQKMLKCEYGGMNEILANVYAFTGEKKYLDLSYKFYDDFVMEPLSKKIDPLPGKHSNTNVPKAIGSARQYELTGNTRDQTIASFFWETMVHNHTYVIGGNSNYEYCGDAGKLNDRLSDNTCETCNTYNMLKLTRHLFCWQPSAELADYYERALYNHILASQHPETGMMTYFVPLRMGSKKEFSNEFHTFTCCVGSGMENHVKYTESIYYRGQDGNSLYLNLFIPSELNWKERGLTLRQETKFPQDGKVTLSFTCAKSQKLALNLRRPWWMKADWQIKVNGKAVQPVAGTNGYYVLNRRWKNGDKLELEMPMQLYTESMPDNPNRIAFLYGPLVLAGQLGDKMPDPVYGTPVLLSAERRAEQLVQTQDLPTLKFQIRPEVAKPLAPPLIPFYLSNKEYYSVYWDYFSPEQWAARQAEYEAEKKRQQMIEAQTLDFFRIGEMQPERDHKLEASERSYVSDALGVNGREARTGHYFAFEMKVRPVVNNRLLFTYIGDDKDRKFDIKVNGKVLLTETLQGGQVGRFYDREYVIPAEMLGSGETITIRVEANYGKTAGRVFGARVLKE</sequence>
<dbReference type="PANTHER" id="PTHR31151">
    <property type="entry name" value="PROLINE-TRNA LIGASE (DUF1680)"/>
    <property type="match status" value="1"/>
</dbReference>
<evidence type="ECO:0000256" key="1">
    <source>
        <dbReference type="SAM" id="SignalP"/>
    </source>
</evidence>
<reference evidence="5 6" key="1">
    <citation type="journal article" date="2011" name="Stand. Genomic Sci.">
        <title>Complete genome sequence of Haliscomenobacter hydrossis type strain (O).</title>
        <authorList>
            <consortium name="US DOE Joint Genome Institute (JGI-PGF)"/>
            <person name="Daligault H."/>
            <person name="Lapidus A."/>
            <person name="Zeytun A."/>
            <person name="Nolan M."/>
            <person name="Lucas S."/>
            <person name="Del Rio T.G."/>
            <person name="Tice H."/>
            <person name="Cheng J.F."/>
            <person name="Tapia R."/>
            <person name="Han C."/>
            <person name="Goodwin L."/>
            <person name="Pitluck S."/>
            <person name="Liolios K."/>
            <person name="Pagani I."/>
            <person name="Ivanova N."/>
            <person name="Huntemann M."/>
            <person name="Mavromatis K."/>
            <person name="Mikhailova N."/>
            <person name="Pati A."/>
            <person name="Chen A."/>
            <person name="Palaniappan K."/>
            <person name="Land M."/>
            <person name="Hauser L."/>
            <person name="Brambilla E.M."/>
            <person name="Rohde M."/>
            <person name="Verbarg S."/>
            <person name="Goker M."/>
            <person name="Bristow J."/>
            <person name="Eisen J.A."/>
            <person name="Markowitz V."/>
            <person name="Hugenholtz P."/>
            <person name="Kyrpides N.C."/>
            <person name="Klenk H.P."/>
            <person name="Woyke T."/>
        </authorList>
    </citation>
    <scope>NUCLEOTIDE SEQUENCE [LARGE SCALE GENOMIC DNA]</scope>
    <source>
        <strain evidence="6">ATCC 27775 / DSM 1100 / LMG 10767 / O</strain>
    </source>
</reference>
<evidence type="ECO:0000313" key="5">
    <source>
        <dbReference type="EMBL" id="AEE49143.1"/>
    </source>
</evidence>
<evidence type="ECO:0000259" key="4">
    <source>
        <dbReference type="Pfam" id="PF20736"/>
    </source>
</evidence>
<dbReference type="AlphaFoldDB" id="F4KU07"/>
<organism evidence="5 6">
    <name type="scientific">Haliscomenobacter hydrossis (strain ATCC 27775 / DSM 1100 / LMG 10767 / O)</name>
    <dbReference type="NCBI Taxonomy" id="760192"/>
    <lineage>
        <taxon>Bacteria</taxon>
        <taxon>Pseudomonadati</taxon>
        <taxon>Bacteroidota</taxon>
        <taxon>Saprospiria</taxon>
        <taxon>Saprospirales</taxon>
        <taxon>Haliscomenobacteraceae</taxon>
        <taxon>Haliscomenobacter</taxon>
    </lineage>
</organism>
<dbReference type="InterPro" id="IPR046544">
    <property type="entry name" value="GH146_SB_dom"/>
</dbReference>
<feature type="signal peptide" evidence="1">
    <location>
        <begin position="1"/>
        <end position="23"/>
    </location>
</feature>
<feature type="domain" description="Non-reducing end beta-L-arabinofuranosidase-like GH127 catalytic" evidence="2">
    <location>
        <begin position="56"/>
        <end position="432"/>
    </location>
</feature>
<dbReference type="SUPFAM" id="SSF48208">
    <property type="entry name" value="Six-hairpin glycosidases"/>
    <property type="match status" value="1"/>
</dbReference>
<dbReference type="Pfam" id="PF20736">
    <property type="entry name" value="Glyco_hydro127M"/>
    <property type="match status" value="1"/>
</dbReference>
<reference key="2">
    <citation type="submission" date="2011-04" db="EMBL/GenBank/DDBJ databases">
        <title>Complete sequence of chromosome of Haliscomenobacter hydrossis DSM 1100.</title>
        <authorList>
            <consortium name="US DOE Joint Genome Institute (JGI-PGF)"/>
            <person name="Lucas S."/>
            <person name="Han J."/>
            <person name="Lapidus A."/>
            <person name="Bruce D."/>
            <person name="Goodwin L."/>
            <person name="Pitluck S."/>
            <person name="Peters L."/>
            <person name="Kyrpides N."/>
            <person name="Mavromatis K."/>
            <person name="Ivanova N."/>
            <person name="Ovchinnikova G."/>
            <person name="Pagani I."/>
            <person name="Daligault H."/>
            <person name="Detter J.C."/>
            <person name="Han C."/>
            <person name="Land M."/>
            <person name="Hauser L."/>
            <person name="Markowitz V."/>
            <person name="Cheng J.-F."/>
            <person name="Hugenholtz P."/>
            <person name="Woyke T."/>
            <person name="Wu D."/>
            <person name="Verbarg S."/>
            <person name="Frueling A."/>
            <person name="Brambilla E."/>
            <person name="Klenk H.-P."/>
            <person name="Eisen J.A."/>
        </authorList>
    </citation>
    <scope>NUCLEOTIDE SEQUENCE</scope>
    <source>
        <strain>DSM 1100</strain>
    </source>
</reference>
<accession>F4KU07</accession>
<dbReference type="EMBL" id="CP002691">
    <property type="protein sequence ID" value="AEE49143.1"/>
    <property type="molecule type" value="Genomic_DNA"/>
</dbReference>
<evidence type="ECO:0000259" key="3">
    <source>
        <dbReference type="Pfam" id="PF20620"/>
    </source>
</evidence>
<dbReference type="PANTHER" id="PTHR31151:SF0">
    <property type="entry name" value="PROLINE-TRNA LIGASE (DUF1680)"/>
    <property type="match status" value="1"/>
</dbReference>
<protein>
    <recommendedName>
        <fullName evidence="7">Glycoside hydrolase family 127 protein</fullName>
    </recommendedName>
</protein>
<dbReference type="GO" id="GO:0005975">
    <property type="term" value="P:carbohydrate metabolic process"/>
    <property type="evidence" value="ECO:0007669"/>
    <property type="project" value="InterPro"/>
</dbReference>
<dbReference type="eggNOG" id="COG3533">
    <property type="taxonomic scope" value="Bacteria"/>
</dbReference>
<dbReference type="KEGG" id="hhy:Halhy_1248"/>
<feature type="chain" id="PRO_5003316050" description="Glycoside hydrolase family 127 protein" evidence="1">
    <location>
        <begin position="24"/>
        <end position="791"/>
    </location>
</feature>
<evidence type="ECO:0000313" key="6">
    <source>
        <dbReference type="Proteomes" id="UP000008461"/>
    </source>
</evidence>
<feature type="domain" description="Non-reducing end beta-L-arabinofuranosidase-like GH127 middle" evidence="4">
    <location>
        <begin position="445"/>
        <end position="539"/>
    </location>
</feature>
<dbReference type="HOGENOM" id="CLU_008033_1_0_10"/>
<proteinExistence type="predicted"/>
<dbReference type="InterPro" id="IPR049046">
    <property type="entry name" value="Beta-AFase-like_GH127_middle"/>
</dbReference>
<dbReference type="RefSeq" id="WP_013763698.1">
    <property type="nucleotide sequence ID" value="NC_015510.1"/>
</dbReference>
<keyword evidence="6" id="KW-1185">Reference proteome</keyword>
<gene>
    <name evidence="5" type="ordered locus">Halhy_1248</name>
</gene>
<dbReference type="InterPro" id="IPR012878">
    <property type="entry name" value="Beta-AFase-like_GH127_cat"/>
</dbReference>
<dbReference type="Pfam" id="PF07944">
    <property type="entry name" value="Beta-AFase-like_GH127_cat"/>
    <property type="match status" value="1"/>
</dbReference>
<dbReference type="OrthoDB" id="9757939at2"/>
<dbReference type="InterPro" id="IPR008928">
    <property type="entry name" value="6-hairpin_glycosidase_sf"/>
</dbReference>
<dbReference type="STRING" id="760192.Halhy_1248"/>